<keyword evidence="1" id="KW-0812">Transmembrane</keyword>
<dbReference type="GeneID" id="16550027"/>
<keyword evidence="1" id="KW-1133">Transmembrane helix</keyword>
<name>H3ZQC2_THELN</name>
<dbReference type="EMBL" id="CP006670">
    <property type="protein sequence ID" value="EHR77843.1"/>
    <property type="molecule type" value="Genomic_DNA"/>
</dbReference>
<dbReference type="Proteomes" id="UP000015502">
    <property type="component" value="Chromosome"/>
</dbReference>
<keyword evidence="1" id="KW-0472">Membrane</keyword>
<feature type="transmembrane region" description="Helical" evidence="1">
    <location>
        <begin position="34"/>
        <end position="56"/>
    </location>
</feature>
<dbReference type="InterPro" id="IPR009936">
    <property type="entry name" value="DUF1468"/>
</dbReference>
<dbReference type="KEGG" id="tlt:OCC_03502"/>
<proteinExistence type="predicted"/>
<feature type="transmembrane region" description="Helical" evidence="1">
    <location>
        <begin position="90"/>
        <end position="119"/>
    </location>
</feature>
<dbReference type="Pfam" id="PF07331">
    <property type="entry name" value="TctB"/>
    <property type="match status" value="1"/>
</dbReference>
<organism evidence="3 4">
    <name type="scientific">Thermococcus litoralis (strain ATCC 51850 / DSM 5473 / JCM 8560 / NS-C)</name>
    <dbReference type="NCBI Taxonomy" id="523849"/>
    <lineage>
        <taxon>Archaea</taxon>
        <taxon>Methanobacteriati</taxon>
        <taxon>Methanobacteriota</taxon>
        <taxon>Thermococci</taxon>
        <taxon>Thermococcales</taxon>
        <taxon>Thermococcaceae</taxon>
        <taxon>Thermococcus</taxon>
    </lineage>
</organism>
<sequence>MSRDLGTAIAVFFVSFFFLYSSRGLPLFVSGGYPGPSFFPLILSFVLISCGILLVVNSLKSSLKDKPTGIEKWNFEKFIMLGDIQTMKNVIVFIFLTVLYISLIPLLGFTLTALVYLLVLQVIYGVSIVRAMLISVGLVLFIHVLFVMILNVVFPEPVLGPILWRWML</sequence>
<dbReference type="AlphaFoldDB" id="H3ZQC2"/>
<dbReference type="PaxDb" id="523849-OCC_03502"/>
<feature type="domain" description="DUF1468" evidence="2">
    <location>
        <begin position="8"/>
        <end position="155"/>
    </location>
</feature>
<evidence type="ECO:0000313" key="3">
    <source>
        <dbReference type="EMBL" id="EHR77843.1"/>
    </source>
</evidence>
<evidence type="ECO:0000259" key="2">
    <source>
        <dbReference type="Pfam" id="PF07331"/>
    </source>
</evidence>
<dbReference type="RefSeq" id="WP_004069615.1">
    <property type="nucleotide sequence ID" value="NC_022084.1"/>
</dbReference>
<reference evidence="3 4" key="1">
    <citation type="journal article" date="2012" name="J. Bacteriol.">
        <title>Genome sequence of the model hyperthermophilic archaeon Thermococcus litoralis NS-C.</title>
        <authorList>
            <person name="Gardner A.F."/>
            <person name="Kumar S."/>
            <person name="Perler F.B."/>
        </authorList>
    </citation>
    <scope>NUCLEOTIDE SEQUENCE [LARGE SCALE GENOMIC DNA]</scope>
    <source>
        <strain evidence="4">ATCC 51850 / DSM 5473 / JCM 8560 / NS-C</strain>
    </source>
</reference>
<gene>
    <name evidence="3" type="ORF">OCC_03502</name>
</gene>
<evidence type="ECO:0000256" key="1">
    <source>
        <dbReference type="SAM" id="Phobius"/>
    </source>
</evidence>
<protein>
    <recommendedName>
        <fullName evidence="2">DUF1468 domain-containing protein</fullName>
    </recommendedName>
</protein>
<feature type="transmembrane region" description="Helical" evidence="1">
    <location>
        <begin position="131"/>
        <end position="154"/>
    </location>
</feature>
<dbReference type="HOGENOM" id="CLU_1582980_0_0_2"/>
<dbReference type="STRING" id="523849.OCC_03502"/>
<accession>H3ZQC2</accession>
<keyword evidence="4" id="KW-1185">Reference proteome</keyword>
<evidence type="ECO:0000313" key="4">
    <source>
        <dbReference type="Proteomes" id="UP000015502"/>
    </source>
</evidence>